<dbReference type="AlphaFoldDB" id="A0A174GKZ2"/>
<dbReference type="EMBL" id="CYYW01000027">
    <property type="protein sequence ID" value="CUO61115.1"/>
    <property type="molecule type" value="Genomic_DNA"/>
</dbReference>
<keyword evidence="2" id="KW-0436">Ligase</keyword>
<dbReference type="GO" id="GO:0016874">
    <property type="term" value="F:ligase activity"/>
    <property type="evidence" value="ECO:0007669"/>
    <property type="project" value="UniProtKB-KW"/>
</dbReference>
<dbReference type="InterPro" id="IPR009081">
    <property type="entry name" value="PP-bd_ACP"/>
</dbReference>
<dbReference type="Pfam" id="PF00550">
    <property type="entry name" value="PP-binding"/>
    <property type="match status" value="1"/>
</dbReference>
<protein>
    <submittedName>
        <fullName evidence="2">D-alanine--poly(Phosphoribitol) ligase subunit 2</fullName>
    </submittedName>
</protein>
<dbReference type="Proteomes" id="UP000095384">
    <property type="component" value="Unassembled WGS sequence"/>
</dbReference>
<proteinExistence type="predicted"/>
<evidence type="ECO:0000313" key="2">
    <source>
        <dbReference type="EMBL" id="CUO61115.1"/>
    </source>
</evidence>
<dbReference type="SUPFAM" id="SSF47336">
    <property type="entry name" value="ACP-like"/>
    <property type="match status" value="1"/>
</dbReference>
<sequence>MERKLLEAIKNIADLNMTEDEALKLLENNNTNLMTEFGLDSLLRVQFIIELEEVFDIEVDMEDMDLEIFSNVGSLKNTICKYLDEVD</sequence>
<dbReference type="InterPro" id="IPR036736">
    <property type="entry name" value="ACP-like_sf"/>
</dbReference>
<name>A0A174GKZ2_9FIRM</name>
<dbReference type="RefSeq" id="WP_055225011.1">
    <property type="nucleotide sequence ID" value="NZ_CYYW01000027.1"/>
</dbReference>
<dbReference type="Gene3D" id="1.10.1200.10">
    <property type="entry name" value="ACP-like"/>
    <property type="match status" value="1"/>
</dbReference>
<organism evidence="2 3">
    <name type="scientific">Agathobacter rectalis</name>
    <dbReference type="NCBI Taxonomy" id="39491"/>
    <lineage>
        <taxon>Bacteria</taxon>
        <taxon>Bacillati</taxon>
        <taxon>Bacillota</taxon>
        <taxon>Clostridia</taxon>
        <taxon>Lachnospirales</taxon>
        <taxon>Lachnospiraceae</taxon>
        <taxon>Agathobacter</taxon>
    </lineage>
</organism>
<accession>A0A174GKZ2</accession>
<evidence type="ECO:0000259" key="1">
    <source>
        <dbReference type="PROSITE" id="PS50075"/>
    </source>
</evidence>
<evidence type="ECO:0000313" key="3">
    <source>
        <dbReference type="Proteomes" id="UP000095384"/>
    </source>
</evidence>
<dbReference type="PROSITE" id="PS50075">
    <property type="entry name" value="CARRIER"/>
    <property type="match status" value="1"/>
</dbReference>
<feature type="domain" description="Carrier" evidence="1">
    <location>
        <begin position="1"/>
        <end position="83"/>
    </location>
</feature>
<reference evidence="2 3" key="1">
    <citation type="submission" date="2015-09" db="EMBL/GenBank/DDBJ databases">
        <authorList>
            <consortium name="Pathogen Informatics"/>
        </authorList>
    </citation>
    <scope>NUCLEOTIDE SEQUENCE [LARGE SCALE GENOMIC DNA]</scope>
    <source>
        <strain evidence="2 3">2789STDY5608860</strain>
    </source>
</reference>
<gene>
    <name evidence="2" type="ORF">ERS852417_02690</name>
</gene>